<dbReference type="AlphaFoldDB" id="A0A6J5XPQ2"/>
<feature type="domain" description="RNase H type-1" evidence="1">
    <location>
        <begin position="232"/>
        <end position="344"/>
    </location>
</feature>
<dbReference type="SUPFAM" id="SSF53098">
    <property type="entry name" value="Ribonuclease H-like"/>
    <property type="match status" value="1"/>
</dbReference>
<keyword evidence="3" id="KW-1185">Reference proteome</keyword>
<dbReference type="Pfam" id="PF13456">
    <property type="entry name" value="RVT_3"/>
    <property type="match status" value="1"/>
</dbReference>
<protein>
    <recommendedName>
        <fullName evidence="1">RNase H type-1 domain-containing protein</fullName>
    </recommendedName>
</protein>
<dbReference type="Proteomes" id="UP000507245">
    <property type="component" value="Unassembled WGS sequence"/>
</dbReference>
<evidence type="ECO:0000259" key="1">
    <source>
        <dbReference type="Pfam" id="PF13456"/>
    </source>
</evidence>
<dbReference type="InterPro" id="IPR002156">
    <property type="entry name" value="RNaseH_domain"/>
</dbReference>
<evidence type="ECO:0000313" key="2">
    <source>
        <dbReference type="EMBL" id="CAB4313148.1"/>
    </source>
</evidence>
<dbReference type="InterPro" id="IPR052929">
    <property type="entry name" value="RNase_H-like_EbsB-rel"/>
</dbReference>
<dbReference type="PANTHER" id="PTHR47074">
    <property type="entry name" value="BNAC02G40300D PROTEIN"/>
    <property type="match status" value="1"/>
</dbReference>
<accession>A0A6J5XPQ2</accession>
<dbReference type="GO" id="GO:0003676">
    <property type="term" value="F:nucleic acid binding"/>
    <property type="evidence" value="ECO:0007669"/>
    <property type="project" value="InterPro"/>
</dbReference>
<evidence type="ECO:0000313" key="3">
    <source>
        <dbReference type="Proteomes" id="UP000507245"/>
    </source>
</evidence>
<dbReference type="EMBL" id="CAEKKB010000006">
    <property type="protein sequence ID" value="CAB4313148.1"/>
    <property type="molecule type" value="Genomic_DNA"/>
</dbReference>
<sequence>MVHELIDPLLKTWKEDVINRCFVPDEARCILSIPINKWGCPDKLIWHFSMHGQYTVRSSYELALHLQRNGELGHKGASEASGSYSQSSVWKSFWHADAPPKLKAFIWRGCSNILAVRHNLRRRPLQLDVNNLAAEDFISTWRYIMTMINSSEHAAEAIQWFVFGLWRIWKARNSVVFDGVQADPAEAVHLLLQQVSEYRIAKQNLQPQPLQPASSPVPQSWCKPPPGFLKVNCDAAWSAQRLCGGVGWVIRDSFGLLLCAGGQGDLHGSSALMMELLAIRHALSECSHFHLTNVIVESDSQMGISMLNGRVTVDSDLEGIVFDIQQLVASLSRVSFVFAPRSCN</sequence>
<gene>
    <name evidence="2" type="ORF">ORAREDHAP_LOCUS35944</name>
</gene>
<dbReference type="InterPro" id="IPR012337">
    <property type="entry name" value="RNaseH-like_sf"/>
</dbReference>
<dbReference type="GO" id="GO:0004523">
    <property type="term" value="F:RNA-DNA hybrid ribonuclease activity"/>
    <property type="evidence" value="ECO:0007669"/>
    <property type="project" value="InterPro"/>
</dbReference>
<dbReference type="CDD" id="cd06222">
    <property type="entry name" value="RNase_H_like"/>
    <property type="match status" value="1"/>
</dbReference>
<dbReference type="InterPro" id="IPR044730">
    <property type="entry name" value="RNase_H-like_dom_plant"/>
</dbReference>
<name>A0A6J5XPQ2_PRUAR</name>
<dbReference type="PANTHER" id="PTHR47074:SF48">
    <property type="entry name" value="POLYNUCLEOTIDYL TRANSFERASE, RIBONUCLEASE H-LIKE SUPERFAMILY PROTEIN"/>
    <property type="match status" value="1"/>
</dbReference>
<reference evidence="3" key="1">
    <citation type="journal article" date="2020" name="Genome Biol.">
        <title>Gamete binning: chromosome-level and haplotype-resolved genome assembly enabled by high-throughput single-cell sequencing of gamete genomes.</title>
        <authorList>
            <person name="Campoy J.A."/>
            <person name="Sun H."/>
            <person name="Goel M."/>
            <person name="Jiao W.-B."/>
            <person name="Folz-Donahue K."/>
            <person name="Wang N."/>
            <person name="Rubio M."/>
            <person name="Liu C."/>
            <person name="Kukat C."/>
            <person name="Ruiz D."/>
            <person name="Huettel B."/>
            <person name="Schneeberger K."/>
        </authorList>
    </citation>
    <scope>NUCLEOTIDE SEQUENCE [LARGE SCALE GENOMIC DNA]</scope>
    <source>
        <strain evidence="3">cv. Rojo Pasion</strain>
    </source>
</reference>
<dbReference type="Gene3D" id="3.30.420.10">
    <property type="entry name" value="Ribonuclease H-like superfamily/Ribonuclease H"/>
    <property type="match status" value="1"/>
</dbReference>
<dbReference type="InterPro" id="IPR036397">
    <property type="entry name" value="RNaseH_sf"/>
</dbReference>
<organism evidence="2 3">
    <name type="scientific">Prunus armeniaca</name>
    <name type="common">Apricot</name>
    <name type="synonym">Armeniaca vulgaris</name>
    <dbReference type="NCBI Taxonomy" id="36596"/>
    <lineage>
        <taxon>Eukaryota</taxon>
        <taxon>Viridiplantae</taxon>
        <taxon>Streptophyta</taxon>
        <taxon>Embryophyta</taxon>
        <taxon>Tracheophyta</taxon>
        <taxon>Spermatophyta</taxon>
        <taxon>Magnoliopsida</taxon>
        <taxon>eudicotyledons</taxon>
        <taxon>Gunneridae</taxon>
        <taxon>Pentapetalae</taxon>
        <taxon>rosids</taxon>
        <taxon>fabids</taxon>
        <taxon>Rosales</taxon>
        <taxon>Rosaceae</taxon>
        <taxon>Amygdaloideae</taxon>
        <taxon>Amygdaleae</taxon>
        <taxon>Prunus</taxon>
    </lineage>
</organism>
<dbReference type="OrthoDB" id="1165159at2759"/>
<proteinExistence type="predicted"/>